<sequence>MEAKKIRILDFIGKGKKTFNIPVYQRNYDWQEENCKKLFTDIENIIKHNEEIEHFLGTVVYVLTKIERDYEEYVLIDGQQRITSISLLLKALHEKIISEDTKESIWEQYLINKKSPDNIRIRLKPIESDSVSYKQLIDNNDDSLNSNVCRNYKIFKELLENSHYSAEQIYSALYKIELVTIKLEKDKKSENPQLIFESLNSTGLSLTQADLIRNYLLMNSEYEKQTVLYKNFWLKIEIELTNKKISDFIRDFLTMKTGKIANKNKVYDDFKEYMRIQKELNEEAVLEELVTYSKYYNWFLNANSNNEKINEKLKHFKYLKNTTVYPLLLSIFEDTYYYKKLDEDKLLKIIDLLISYIFRRTICGYKTSSINKVFASIPKKILENQNEKDIYFKIEKNLMERRLETIFPRDEEFKVNFIKYNFEKNKELFKYTLKELEQKVSNNVINDTSNLNIEYIMPENLNSEWKLELGEKKFENTHLEYLGTIGNSSLIENDLLRYNKNFKTKKEFYQKSNIEITRNINNYQVWTDNEIKNRAEQLYEKSKEIWSIPAGYKIQKLNNIEYGKEYLLNSSINVTGEKPDKLIIDGIPYPVKSWKGLLEKLCIELYNLDSDIFKELIYNPNFQTKERVILSNSISKLRQPIEISNDLYIESNLNANAILSYADIIAANFELSDEIYFVLKRK</sequence>
<dbReference type="KEGG" id="lala:AB8B28_09105"/>
<dbReference type="AlphaFoldDB" id="A0AB39V211"/>
<dbReference type="PANTHER" id="PTHR35149:SF2">
    <property type="entry name" value="DUF262 DOMAIN-CONTAINING PROTEIN"/>
    <property type="match status" value="1"/>
</dbReference>
<dbReference type="InterPro" id="IPR011089">
    <property type="entry name" value="GmrSD_C"/>
</dbReference>
<evidence type="ECO:0000259" key="2">
    <source>
        <dbReference type="Pfam" id="PF07510"/>
    </source>
</evidence>
<evidence type="ECO:0000313" key="3">
    <source>
        <dbReference type="EMBL" id="XDU61804.1"/>
    </source>
</evidence>
<accession>A0AB39V211</accession>
<name>A0AB39V211_9FUSO</name>
<feature type="domain" description="GmrSD restriction endonucleases C-terminal" evidence="2">
    <location>
        <begin position="407"/>
        <end position="540"/>
    </location>
</feature>
<dbReference type="Pfam" id="PF07510">
    <property type="entry name" value="GmrSD_C"/>
    <property type="match status" value="1"/>
</dbReference>
<reference evidence="3" key="1">
    <citation type="submission" date="2024-07" db="EMBL/GenBank/DDBJ databases">
        <authorList>
            <person name="Li X.-J."/>
            <person name="Wang X."/>
        </authorList>
    </citation>
    <scope>NUCLEOTIDE SEQUENCE</scope>
    <source>
        <strain evidence="3">HSP-536</strain>
    </source>
</reference>
<protein>
    <submittedName>
        <fullName evidence="3">DUF262 domain-containing protein</fullName>
    </submittedName>
</protein>
<dbReference type="InterPro" id="IPR004919">
    <property type="entry name" value="GmrSD_N"/>
</dbReference>
<organism evidence="3">
    <name type="scientific">Leptotrichia alba</name>
    <dbReference type="NCBI Taxonomy" id="3239304"/>
    <lineage>
        <taxon>Bacteria</taxon>
        <taxon>Fusobacteriati</taxon>
        <taxon>Fusobacteriota</taxon>
        <taxon>Fusobacteriia</taxon>
        <taxon>Fusobacteriales</taxon>
        <taxon>Leptotrichiaceae</taxon>
        <taxon>Leptotrichia</taxon>
    </lineage>
</organism>
<proteinExistence type="predicted"/>
<dbReference type="Pfam" id="PF03235">
    <property type="entry name" value="GmrSD_N"/>
    <property type="match status" value="1"/>
</dbReference>
<dbReference type="EMBL" id="CP165647">
    <property type="protein sequence ID" value="XDU61804.1"/>
    <property type="molecule type" value="Genomic_DNA"/>
</dbReference>
<feature type="domain" description="GmrSD restriction endonucleases N-terminal" evidence="1">
    <location>
        <begin position="9"/>
        <end position="217"/>
    </location>
</feature>
<dbReference type="PANTHER" id="PTHR35149">
    <property type="entry name" value="SLL5132 PROTEIN"/>
    <property type="match status" value="1"/>
</dbReference>
<dbReference type="RefSeq" id="WP_369715406.1">
    <property type="nucleotide sequence ID" value="NZ_CP165647.1"/>
</dbReference>
<evidence type="ECO:0000259" key="1">
    <source>
        <dbReference type="Pfam" id="PF03235"/>
    </source>
</evidence>
<gene>
    <name evidence="3" type="ORF">AB8B28_09105</name>
</gene>